<proteinExistence type="predicted"/>
<comment type="caution">
    <text evidence="1">The sequence shown here is derived from an EMBL/GenBank/DDBJ whole genome shotgun (WGS) entry which is preliminary data.</text>
</comment>
<name>A0ABU2QVQ6_9ACTN</name>
<dbReference type="EMBL" id="JAVRET010000008">
    <property type="protein sequence ID" value="MDT0408538.1"/>
    <property type="molecule type" value="Genomic_DNA"/>
</dbReference>
<evidence type="ECO:0000313" key="1">
    <source>
        <dbReference type="EMBL" id="MDT0408538.1"/>
    </source>
</evidence>
<accession>A0ABU2QVQ6</accession>
<sequence>MSAGDEDDPFLAGWRRWRAARLAQLREPYGVLSPLGLHWLGQYPERHPDVPGLWWADEDGARVRATAEEDLWVDGKRVVGELVVRDRGVIPGPGNAVQVTSGDTRVDVLAFADDPEPGVRWALRPRSPRAPALLAFRDVPALPPSREWVTTAEWEGYDQPRRQQLDTALDTVRREFVLSGRLVFRLAGRELALEPYGNHGDVLNIPFRDQTSGVTTFGAARVVYARRPKGPLRDGQRVVLDFNRAINPPCAFSPYASCALPPRGNTLPIAVEAGELAPRS</sequence>
<dbReference type="PANTHER" id="PTHR41913:SF1">
    <property type="entry name" value="DUF1684 DOMAIN-CONTAINING PROTEIN"/>
    <property type="match status" value="1"/>
</dbReference>
<gene>
    <name evidence="1" type="ORF">RM698_05645</name>
</gene>
<keyword evidence="2" id="KW-1185">Reference proteome</keyword>
<organism evidence="1 2">
    <name type="scientific">Streptomyces evansiae</name>
    <dbReference type="NCBI Taxonomy" id="3075535"/>
    <lineage>
        <taxon>Bacteria</taxon>
        <taxon>Bacillati</taxon>
        <taxon>Actinomycetota</taxon>
        <taxon>Actinomycetes</taxon>
        <taxon>Kitasatosporales</taxon>
        <taxon>Streptomycetaceae</taxon>
        <taxon>Streptomyces</taxon>
    </lineage>
</organism>
<reference evidence="2" key="1">
    <citation type="submission" date="2023-07" db="EMBL/GenBank/DDBJ databases">
        <title>30 novel species of actinomycetes from the DSMZ collection.</title>
        <authorList>
            <person name="Nouioui I."/>
        </authorList>
    </citation>
    <scope>NUCLEOTIDE SEQUENCE [LARGE SCALE GENOMIC DNA]</scope>
    <source>
        <strain evidence="2">DSM 41979</strain>
    </source>
</reference>
<dbReference type="Proteomes" id="UP001183610">
    <property type="component" value="Unassembled WGS sequence"/>
</dbReference>
<dbReference type="InterPro" id="IPR012467">
    <property type="entry name" value="DUF1684"/>
</dbReference>
<dbReference type="RefSeq" id="WP_010266733.1">
    <property type="nucleotide sequence ID" value="NZ_JAVRET010000008.1"/>
</dbReference>
<dbReference type="PANTHER" id="PTHR41913">
    <property type="entry name" value="DUF1684 DOMAIN-CONTAINING PROTEIN"/>
    <property type="match status" value="1"/>
</dbReference>
<evidence type="ECO:0000313" key="2">
    <source>
        <dbReference type="Proteomes" id="UP001183610"/>
    </source>
</evidence>
<protein>
    <submittedName>
        <fullName evidence="1">DUF1684 domain-containing protein</fullName>
    </submittedName>
</protein>
<dbReference type="Pfam" id="PF07920">
    <property type="entry name" value="DUF1684"/>
    <property type="match status" value="1"/>
</dbReference>